<proteinExistence type="predicted"/>
<dbReference type="EMBL" id="CP036349">
    <property type="protein sequence ID" value="QDV75344.1"/>
    <property type="molecule type" value="Genomic_DNA"/>
</dbReference>
<gene>
    <name evidence="1" type="primary">rhaM</name>
    <name evidence="1" type="ORF">Spa11_35600</name>
</gene>
<dbReference type="RefSeq" id="WP_145114542.1">
    <property type="nucleotide sequence ID" value="NZ_CP036349.1"/>
</dbReference>
<name>A0A518KC33_9BACT</name>
<dbReference type="PANTHER" id="PTHR34389">
    <property type="entry name" value="L-RHAMNOSE MUTAROTASE"/>
    <property type="match status" value="1"/>
</dbReference>
<dbReference type="KEGG" id="bmei:Spa11_35600"/>
<dbReference type="AlphaFoldDB" id="A0A518KC33"/>
<dbReference type="InterPro" id="IPR011008">
    <property type="entry name" value="Dimeric_a/b-barrel"/>
</dbReference>
<dbReference type="Proteomes" id="UP000316426">
    <property type="component" value="Chromosome"/>
</dbReference>
<dbReference type="InterPro" id="IPR008000">
    <property type="entry name" value="Rham/fucose_mutarotase"/>
</dbReference>
<dbReference type="GO" id="GO:0016857">
    <property type="term" value="F:racemase and epimerase activity, acting on carbohydrates and derivatives"/>
    <property type="evidence" value="ECO:0007669"/>
    <property type="project" value="InterPro"/>
</dbReference>
<keyword evidence="2" id="KW-1185">Reference proteome</keyword>
<sequence>MAAYGPTNPSPESQVAAGVRRYAGFVELDPAKERLYRELHADVWPEVVAACKRANIQNYHIWIQTIGARKFLFRSFEYTGSDPDADFALAGEDPTTREKWWPLTDGCMLGVQGRPRGEEWTDAELVMFMP</sequence>
<dbReference type="SUPFAM" id="SSF54909">
    <property type="entry name" value="Dimeric alpha+beta barrel"/>
    <property type="match status" value="1"/>
</dbReference>
<accession>A0A518KC33</accession>
<organism evidence="1 2">
    <name type="scientific">Botrimarina mediterranea</name>
    <dbReference type="NCBI Taxonomy" id="2528022"/>
    <lineage>
        <taxon>Bacteria</taxon>
        <taxon>Pseudomonadati</taxon>
        <taxon>Planctomycetota</taxon>
        <taxon>Planctomycetia</taxon>
        <taxon>Pirellulales</taxon>
        <taxon>Lacipirellulaceae</taxon>
        <taxon>Botrimarina</taxon>
    </lineage>
</organism>
<reference evidence="1 2" key="1">
    <citation type="submission" date="2019-02" db="EMBL/GenBank/DDBJ databases">
        <title>Deep-cultivation of Planctomycetes and their phenomic and genomic characterization uncovers novel biology.</title>
        <authorList>
            <person name="Wiegand S."/>
            <person name="Jogler M."/>
            <person name="Boedeker C."/>
            <person name="Pinto D."/>
            <person name="Vollmers J."/>
            <person name="Rivas-Marin E."/>
            <person name="Kohn T."/>
            <person name="Peeters S.H."/>
            <person name="Heuer A."/>
            <person name="Rast P."/>
            <person name="Oberbeckmann S."/>
            <person name="Bunk B."/>
            <person name="Jeske O."/>
            <person name="Meyerdierks A."/>
            <person name="Storesund J.E."/>
            <person name="Kallscheuer N."/>
            <person name="Luecker S."/>
            <person name="Lage O.M."/>
            <person name="Pohl T."/>
            <person name="Merkel B.J."/>
            <person name="Hornburger P."/>
            <person name="Mueller R.-W."/>
            <person name="Bruemmer F."/>
            <person name="Labrenz M."/>
            <person name="Spormann A.M."/>
            <person name="Op den Camp H."/>
            <person name="Overmann J."/>
            <person name="Amann R."/>
            <person name="Jetten M.S.M."/>
            <person name="Mascher T."/>
            <person name="Medema M.H."/>
            <person name="Devos D.P."/>
            <person name="Kaster A.-K."/>
            <person name="Ovreas L."/>
            <person name="Rohde M."/>
            <person name="Galperin M.Y."/>
            <person name="Jogler C."/>
        </authorList>
    </citation>
    <scope>NUCLEOTIDE SEQUENCE [LARGE SCALE GENOMIC DNA]</scope>
    <source>
        <strain evidence="1 2">Spa11</strain>
    </source>
</reference>
<evidence type="ECO:0000313" key="2">
    <source>
        <dbReference type="Proteomes" id="UP000316426"/>
    </source>
</evidence>
<protein>
    <submittedName>
        <fullName evidence="1">L-rhamnose mutarotase</fullName>
    </submittedName>
</protein>
<dbReference type="Gene3D" id="3.30.70.100">
    <property type="match status" value="1"/>
</dbReference>
<dbReference type="PANTHER" id="PTHR34389:SF2">
    <property type="entry name" value="L-RHAMNOSE MUTAROTASE"/>
    <property type="match status" value="1"/>
</dbReference>
<dbReference type="Pfam" id="PF05336">
    <property type="entry name" value="rhaM"/>
    <property type="match status" value="1"/>
</dbReference>
<evidence type="ECO:0000313" key="1">
    <source>
        <dbReference type="EMBL" id="QDV75344.1"/>
    </source>
</evidence>